<dbReference type="EMBL" id="BTSY01000005">
    <property type="protein sequence ID" value="GMT28206.1"/>
    <property type="molecule type" value="Genomic_DNA"/>
</dbReference>
<protein>
    <submittedName>
        <fullName evidence="2">Uncharacterized protein</fullName>
    </submittedName>
</protein>
<accession>A0AAV5WBL3</accession>
<feature type="region of interest" description="Disordered" evidence="1">
    <location>
        <begin position="523"/>
        <end position="577"/>
    </location>
</feature>
<comment type="caution">
    <text evidence="2">The sequence shown here is derived from an EMBL/GenBank/DDBJ whole genome shotgun (WGS) entry which is preliminary data.</text>
</comment>
<evidence type="ECO:0000256" key="1">
    <source>
        <dbReference type="SAM" id="MobiDB-lite"/>
    </source>
</evidence>
<evidence type="ECO:0000313" key="3">
    <source>
        <dbReference type="Proteomes" id="UP001432322"/>
    </source>
</evidence>
<keyword evidence="3" id="KW-1185">Reference proteome</keyword>
<feature type="compositionally biased region" description="Basic and acidic residues" evidence="1">
    <location>
        <begin position="547"/>
        <end position="570"/>
    </location>
</feature>
<evidence type="ECO:0000313" key="2">
    <source>
        <dbReference type="EMBL" id="GMT28206.1"/>
    </source>
</evidence>
<sequence>MSQAEGSPDAISQAHSLSSCISQCSPVRERINAYAVDDSAISLALRHFNFSCHKKKVDTENALKSVFNGGNTVEMAAHLFDVDFIDLVSIHNSIVASSPIMSHLLPTEESLVPNEFKRRTNTRKQVFTPDSSIHYNLVPSRPLPPILRRPPARPRFLIRLVKPPEDGSFPSRVSILDATGLYPSENEIVRAEDPVWFGQQTDFTPIDFSQGILRPFSITDQLYEEEVSGYIDDAMEEEVDVTSLNDVEQYEEMNEYDELETNEGENEENDGSMVEINEYNMVTGKGREVTTSQIFGNHKSVYANVVTKYRSEITNALNTVIERSYLPEQDLATLHIALVQLLESASLPISVISRNFAIPRNRLSSFYCKLKKILELPPDRSSFRLNIIENIRDDEGQINNHQDQKATIDEIDSAVKQVFSNYAAAIFLTDHLFILPASQCPVLKSCGDDTRIRMYGAVRRVVMGDATAAEASDEEHLHPLSVWRYAKMVREKLGDRAPRTKRKMRQPVIGGRDYVVLNSYGQPVQKRTRKKRKIANGDTIDYKNNQQHREETTESDSRDGFDDQSREKESIWWSASS</sequence>
<reference evidence="2" key="1">
    <citation type="submission" date="2023-10" db="EMBL/GenBank/DDBJ databases">
        <title>Genome assembly of Pristionchus species.</title>
        <authorList>
            <person name="Yoshida K."/>
            <person name="Sommer R.J."/>
        </authorList>
    </citation>
    <scope>NUCLEOTIDE SEQUENCE</scope>
    <source>
        <strain evidence="2">RS5133</strain>
    </source>
</reference>
<gene>
    <name evidence="2" type="ORF">PFISCL1PPCAC_19503</name>
</gene>
<dbReference type="AlphaFoldDB" id="A0AAV5WBL3"/>
<organism evidence="2 3">
    <name type="scientific">Pristionchus fissidentatus</name>
    <dbReference type="NCBI Taxonomy" id="1538716"/>
    <lineage>
        <taxon>Eukaryota</taxon>
        <taxon>Metazoa</taxon>
        <taxon>Ecdysozoa</taxon>
        <taxon>Nematoda</taxon>
        <taxon>Chromadorea</taxon>
        <taxon>Rhabditida</taxon>
        <taxon>Rhabditina</taxon>
        <taxon>Diplogasteromorpha</taxon>
        <taxon>Diplogasteroidea</taxon>
        <taxon>Neodiplogasteridae</taxon>
        <taxon>Pristionchus</taxon>
    </lineage>
</organism>
<dbReference type="Proteomes" id="UP001432322">
    <property type="component" value="Unassembled WGS sequence"/>
</dbReference>
<proteinExistence type="predicted"/>
<name>A0AAV5WBL3_9BILA</name>